<feature type="region of interest" description="Disordered" evidence="1">
    <location>
        <begin position="1212"/>
        <end position="1234"/>
    </location>
</feature>
<feature type="compositionally biased region" description="Basic and acidic residues" evidence="1">
    <location>
        <begin position="1073"/>
        <end position="1083"/>
    </location>
</feature>
<feature type="region of interest" description="Disordered" evidence="1">
    <location>
        <begin position="735"/>
        <end position="768"/>
    </location>
</feature>
<feature type="non-terminal residue" evidence="2">
    <location>
        <position position="1431"/>
    </location>
</feature>
<keyword evidence="3" id="KW-1185">Reference proteome</keyword>
<evidence type="ECO:0000313" key="3">
    <source>
        <dbReference type="Proteomes" id="UP000886523"/>
    </source>
</evidence>
<sequence length="1431" mass="156029">MPTAEIFARSLGAREVPDQAYILGMSADDPRTAVVSFYEGPLMLSASYSVEPYHRGRAYYYHRRIEVIFVPSWAQTPLPSAVEGTARFWQQPCPEDGFPRGARRYYHLFVGRWTETGSFPLNPWGPMRLSPEIERRTGRDSVPLKVVRVSYWKDEDRWAAADPMPSLPNTVRLQEASILQGQRCRLFSQGCEGYGVALNPGPRIAQELSIAAHPIDWRRNVGNILIGPIGRRGMNDLVRPIGSKGTTVRPTGRCTGASLPQALPGTPPMDRGTGTPLPLALGGARLIGRKTRSGCHTGRHSGRIELPGPNPAGNCPPVGVEIAEEALPAAGKAAGALAMKVKKGVRIQGPQNDNDQTSPSSKRVEGSTNHFPSGKGCPHRPGTQGPGCWKETEGMQQGNIAPNGPTTILLLQRPKWSGSEPCSASKMSRYRSRTVPYPDQRVDLIPSQAHHPTYMNASPEYLERTVGPGSPLEASYLKGFQYLKRLDTLGAIAQSPFKDEMNVLEAYKMLRPALQRGHLKFEEWCSEVDGLEGKRCLSLALVHLATHMALDTIAYLGGLESPVFSPDETLIGAIFGPSLEPQAPDPGTPDNSMRWNAVLMERLGMPCWGIMPRVVPQRLDFDAGGQLDADPLKEKRERMVPCPCQRNGHKAKGFSEERPMDQTSCQNARPAAELCTRLRAAADITREARENSALWIMERACQALLTAMFEAGEVPPPAFEAESVLCGKAPEAVNLGDPSIKAPRDESRAPKSLAMLSKQNPSGPDSEMPDAYTIEETSEKLKGLLGSRFGPGHGLCYIPNKPSIAPGYRTKPLVSPDRLSLPDPYGSEGPWRNNITPQASLAFKGSLVLVKETGHKAKGFSEGPRDQLPVQTPDQRDAVLQSLRESNPRLMLMLLIGPPKLETDYQHFSMKGPRPYFKNEHRGPFINTWAPPFILAVFLIVLDPNRESPEYTPSKAALEVDAKQVEAVIARVVEQSKNKGSTQDHFALYWAPLLLLLLLPELSPFALPLQLLTQDLQTAPLGHASDSTIRPTSDSTVRPASTPPPLVEQQIKVERGALPVDPTTAGPSPLQEKAQKKGLGDEREGAVKAQKPALCQGYPQGARKVADPPQAPQKSQTGRTANTDQRGLMALFLKARPGPPLPTLLGTSFLEPSPGRNPRFRPIPDMPHIPKGDSEAAEVAEGLEGRGTKRLKGRRGLSLQARAVELPKSRLSASTCKGKGKEAEAEADDEAEEEELGEARKSCGGLGMILPGVSAENPDHVELSEIYRKEKAKASKEERRLQNMAKISLLTRGNRSQSKLETFSGSSRASVLKKLGKDLSEKGFVEEGNSQSRQSYNLYDLAAVGFVTALDPTDGAAIANASVFAPSKKIGDIVEQIFWTPANKRKFMALNLAEADTFEPSIKGWEAYAEANPLLLEDLRSTVSVKLLEMA</sequence>
<organism evidence="2 3">
    <name type="scientific">Hydnum rufescens UP504</name>
    <dbReference type="NCBI Taxonomy" id="1448309"/>
    <lineage>
        <taxon>Eukaryota</taxon>
        <taxon>Fungi</taxon>
        <taxon>Dikarya</taxon>
        <taxon>Basidiomycota</taxon>
        <taxon>Agaricomycotina</taxon>
        <taxon>Agaricomycetes</taxon>
        <taxon>Cantharellales</taxon>
        <taxon>Hydnaceae</taxon>
        <taxon>Hydnum</taxon>
    </lineage>
</organism>
<feature type="compositionally biased region" description="Polar residues" evidence="1">
    <location>
        <begin position="1112"/>
        <end position="1123"/>
    </location>
</feature>
<proteinExistence type="predicted"/>
<feature type="region of interest" description="Disordered" evidence="1">
    <location>
        <begin position="347"/>
        <end position="406"/>
    </location>
</feature>
<feature type="region of interest" description="Disordered" evidence="1">
    <location>
        <begin position="1023"/>
        <end position="1083"/>
    </location>
</feature>
<protein>
    <submittedName>
        <fullName evidence="2">Uncharacterized protein</fullName>
    </submittedName>
</protein>
<name>A0A9P6AM27_9AGAM</name>
<feature type="compositionally biased region" description="Polar residues" evidence="1">
    <location>
        <begin position="1025"/>
        <end position="1039"/>
    </location>
</feature>
<reference evidence="2" key="1">
    <citation type="journal article" date="2020" name="Nat. Commun.">
        <title>Large-scale genome sequencing of mycorrhizal fungi provides insights into the early evolution of symbiotic traits.</title>
        <authorList>
            <person name="Miyauchi S."/>
            <person name="Kiss E."/>
            <person name="Kuo A."/>
            <person name="Drula E."/>
            <person name="Kohler A."/>
            <person name="Sanchez-Garcia M."/>
            <person name="Morin E."/>
            <person name="Andreopoulos B."/>
            <person name="Barry K.W."/>
            <person name="Bonito G."/>
            <person name="Buee M."/>
            <person name="Carver A."/>
            <person name="Chen C."/>
            <person name="Cichocki N."/>
            <person name="Clum A."/>
            <person name="Culley D."/>
            <person name="Crous P.W."/>
            <person name="Fauchery L."/>
            <person name="Girlanda M."/>
            <person name="Hayes R.D."/>
            <person name="Keri Z."/>
            <person name="LaButti K."/>
            <person name="Lipzen A."/>
            <person name="Lombard V."/>
            <person name="Magnuson J."/>
            <person name="Maillard F."/>
            <person name="Murat C."/>
            <person name="Nolan M."/>
            <person name="Ohm R.A."/>
            <person name="Pangilinan J."/>
            <person name="Pereira M.F."/>
            <person name="Perotto S."/>
            <person name="Peter M."/>
            <person name="Pfister S."/>
            <person name="Riley R."/>
            <person name="Sitrit Y."/>
            <person name="Stielow J.B."/>
            <person name="Szollosi G."/>
            <person name="Zifcakova L."/>
            <person name="Stursova M."/>
            <person name="Spatafora J.W."/>
            <person name="Tedersoo L."/>
            <person name="Vaario L.M."/>
            <person name="Yamada A."/>
            <person name="Yan M."/>
            <person name="Wang P."/>
            <person name="Xu J."/>
            <person name="Bruns T."/>
            <person name="Baldrian P."/>
            <person name="Vilgalys R."/>
            <person name="Dunand C."/>
            <person name="Henrissat B."/>
            <person name="Grigoriev I.V."/>
            <person name="Hibbett D."/>
            <person name="Nagy L.G."/>
            <person name="Martin F.M."/>
        </authorList>
    </citation>
    <scope>NUCLEOTIDE SEQUENCE</scope>
    <source>
        <strain evidence="2">UP504</strain>
    </source>
</reference>
<dbReference type="EMBL" id="MU129067">
    <property type="protein sequence ID" value="KAF9508037.1"/>
    <property type="molecule type" value="Genomic_DNA"/>
</dbReference>
<evidence type="ECO:0000313" key="2">
    <source>
        <dbReference type="EMBL" id="KAF9508037.1"/>
    </source>
</evidence>
<dbReference type="Proteomes" id="UP000886523">
    <property type="component" value="Unassembled WGS sequence"/>
</dbReference>
<feature type="region of interest" description="Disordered" evidence="1">
    <location>
        <begin position="291"/>
        <end position="310"/>
    </location>
</feature>
<evidence type="ECO:0000256" key="1">
    <source>
        <dbReference type="SAM" id="MobiDB-lite"/>
    </source>
</evidence>
<feature type="region of interest" description="Disordered" evidence="1">
    <location>
        <begin position="243"/>
        <end position="272"/>
    </location>
</feature>
<gene>
    <name evidence="2" type="ORF">BS47DRAFT_1366265</name>
</gene>
<feature type="compositionally biased region" description="Polar residues" evidence="1">
    <location>
        <begin position="394"/>
        <end position="406"/>
    </location>
</feature>
<accession>A0A9P6AM27</accession>
<feature type="compositionally biased region" description="Polar residues" evidence="1">
    <location>
        <begin position="349"/>
        <end position="371"/>
    </location>
</feature>
<feature type="compositionally biased region" description="Acidic residues" evidence="1">
    <location>
        <begin position="1225"/>
        <end position="1234"/>
    </location>
</feature>
<feature type="region of interest" description="Disordered" evidence="1">
    <location>
        <begin position="1099"/>
        <end position="1123"/>
    </location>
</feature>
<comment type="caution">
    <text evidence="2">The sequence shown here is derived from an EMBL/GenBank/DDBJ whole genome shotgun (WGS) entry which is preliminary data.</text>
</comment>
<feature type="compositionally biased region" description="Basic residues" evidence="1">
    <location>
        <begin position="291"/>
        <end position="301"/>
    </location>
</feature>